<sequence length="911" mass="104483">MVWLWHRRLAHVGMNTLKKVMKKDLVRGLKDITFEKDKLCSACQASKQVANTHPSKTFMPTSRPLKLLHMDLFGPTTYTSIGGNNYGFVIVDDFSRYTWVYFLEDKTEVAHVFSKFAKRAQNEFNTSIVKIRSDNGREFDNTNIEEYCDEVGIKHEFSATYTPQQNGAVERKNRTLITLARLMLDEYGTSEKFWAEAINTDCYASNRFYPHRLLDKTPYELLNGRKPNISYFRVFGCKCYIYKKRQHLGKFQRRCDIGFLLGYSSKSKAYRVFNNASGMVEETYDVEFDESNGSQGAHVDVVDIDEEPLVEAMKNMPIGDIKPKEDEDEVQTIDQPSSSMGPQDGSEQDKILPNEDVHVPQEQIDEQAQDVELIIDSPTRGVTTRSRNTSAFVQAYSFVSSIEPSTIDQALSDPDWLNAMHEELNNFTRNEVWTLEARPKGARVIGTKWVFRNKQDDEGNIVRNKARLVAKGYSQVEGIDFGETFAPVARLEAIRFLLAYASHYDIKLYQMDVKSAFLNGYINELVYVEQPPGFEDPNHPNHVYRLSKALYGLKQAPRAWYERLRDFLIEKGFTIGRVDTTIFIKKTDNDLFVCQVYVDDIIFGSTNEEYCTEFGKMLAKEFEMSMIGELTFFLGYQIKQLREGTFIYQEKYIRDLLKRFKMDDCKPIETPMATNIRLDPDESGIKVDQTLYRAMIVSLLYLCASRPDIMFSVCLCAQFQADPKESHLTAVKRILRYLKHTPSIGLWYPKGASFELLGYTDSDFADAVLSSTSGGCYLLGRSLVLWSSKKQNCVSLSTAEAEYIAARSSCAQLLYMKQTLKDYGVELTRIPRLCDNESAVKLTNNPVQHSRTKHIDIRHHFIRDHVAKGDILLRNVGAKEQLADIFTKPLDESNFCRLRGELNVLDARTIM</sequence>
<feature type="compositionally biased region" description="Polar residues" evidence="3">
    <location>
        <begin position="332"/>
        <end position="341"/>
    </location>
</feature>
<dbReference type="CDD" id="cd09272">
    <property type="entry name" value="RNase_HI_RT_Ty1"/>
    <property type="match status" value="1"/>
</dbReference>
<dbReference type="EMBL" id="CP144752">
    <property type="protein sequence ID" value="WVZ90294.1"/>
    <property type="molecule type" value="Genomic_DNA"/>
</dbReference>
<dbReference type="SUPFAM" id="SSF56672">
    <property type="entry name" value="DNA/RNA polymerases"/>
    <property type="match status" value="1"/>
</dbReference>
<dbReference type="Proteomes" id="UP001341281">
    <property type="component" value="Chromosome 08"/>
</dbReference>
<keyword evidence="1" id="KW-0479">Metal-binding</keyword>
<protein>
    <recommendedName>
        <fullName evidence="4">Integrase catalytic domain-containing protein</fullName>
    </recommendedName>
</protein>
<dbReference type="Pfam" id="PF25597">
    <property type="entry name" value="SH3_retrovirus"/>
    <property type="match status" value="1"/>
</dbReference>
<dbReference type="AlphaFoldDB" id="A0AAQ3UJI4"/>
<evidence type="ECO:0000256" key="1">
    <source>
        <dbReference type="ARBA" id="ARBA00022723"/>
    </source>
</evidence>
<dbReference type="Pfam" id="PF07727">
    <property type="entry name" value="RVT_2"/>
    <property type="match status" value="1"/>
</dbReference>
<keyword evidence="6" id="KW-1185">Reference proteome</keyword>
<dbReference type="InterPro" id="IPR039537">
    <property type="entry name" value="Retrotran_Ty1/copia-like"/>
</dbReference>
<accession>A0AAQ3UJI4</accession>
<dbReference type="PANTHER" id="PTHR42648:SF21">
    <property type="entry name" value="CYSTEINE-RICH RLK (RECEPTOR-LIKE PROTEIN KINASE) 8"/>
    <property type="match status" value="1"/>
</dbReference>
<dbReference type="InterPro" id="IPR025724">
    <property type="entry name" value="GAG-pre-integrase_dom"/>
</dbReference>
<dbReference type="PROSITE" id="PS50994">
    <property type="entry name" value="INTEGRASE"/>
    <property type="match status" value="1"/>
</dbReference>
<evidence type="ECO:0000313" key="6">
    <source>
        <dbReference type="Proteomes" id="UP001341281"/>
    </source>
</evidence>
<dbReference type="PANTHER" id="PTHR42648">
    <property type="entry name" value="TRANSPOSASE, PUTATIVE-RELATED"/>
    <property type="match status" value="1"/>
</dbReference>
<dbReference type="InterPro" id="IPR036397">
    <property type="entry name" value="RNaseH_sf"/>
</dbReference>
<dbReference type="GO" id="GO:0046872">
    <property type="term" value="F:metal ion binding"/>
    <property type="evidence" value="ECO:0007669"/>
    <property type="project" value="UniProtKB-KW"/>
</dbReference>
<gene>
    <name evidence="5" type="ORF">U9M48_036604</name>
</gene>
<dbReference type="SUPFAM" id="SSF53098">
    <property type="entry name" value="Ribonuclease H-like"/>
    <property type="match status" value="1"/>
</dbReference>
<dbReference type="InterPro" id="IPR012337">
    <property type="entry name" value="RNaseH-like_sf"/>
</dbReference>
<reference evidence="5 6" key="1">
    <citation type="submission" date="2024-02" db="EMBL/GenBank/DDBJ databases">
        <title>High-quality chromosome-scale genome assembly of Pensacola bahiagrass (Paspalum notatum Flugge var. saurae).</title>
        <authorList>
            <person name="Vega J.M."/>
            <person name="Podio M."/>
            <person name="Orjuela J."/>
            <person name="Siena L.A."/>
            <person name="Pessino S.C."/>
            <person name="Combes M.C."/>
            <person name="Mariac C."/>
            <person name="Albertini E."/>
            <person name="Pupilli F."/>
            <person name="Ortiz J.P.A."/>
            <person name="Leblanc O."/>
        </authorList>
    </citation>
    <scope>NUCLEOTIDE SEQUENCE [LARGE SCALE GENOMIC DNA]</scope>
    <source>
        <strain evidence="5">R1</strain>
        <tissue evidence="5">Leaf</tissue>
    </source>
</reference>
<dbReference type="Pfam" id="PF13976">
    <property type="entry name" value="gag_pre-integrs"/>
    <property type="match status" value="1"/>
</dbReference>
<keyword evidence="2" id="KW-0378">Hydrolase</keyword>
<evidence type="ECO:0000259" key="4">
    <source>
        <dbReference type="PROSITE" id="PS50994"/>
    </source>
</evidence>
<dbReference type="Gene3D" id="3.30.420.10">
    <property type="entry name" value="Ribonuclease H-like superfamily/Ribonuclease H"/>
    <property type="match status" value="1"/>
</dbReference>
<dbReference type="GO" id="GO:0015074">
    <property type="term" value="P:DNA integration"/>
    <property type="evidence" value="ECO:0007669"/>
    <property type="project" value="InterPro"/>
</dbReference>
<organism evidence="5 6">
    <name type="scientific">Paspalum notatum var. saurae</name>
    <dbReference type="NCBI Taxonomy" id="547442"/>
    <lineage>
        <taxon>Eukaryota</taxon>
        <taxon>Viridiplantae</taxon>
        <taxon>Streptophyta</taxon>
        <taxon>Embryophyta</taxon>
        <taxon>Tracheophyta</taxon>
        <taxon>Spermatophyta</taxon>
        <taxon>Magnoliopsida</taxon>
        <taxon>Liliopsida</taxon>
        <taxon>Poales</taxon>
        <taxon>Poaceae</taxon>
        <taxon>PACMAD clade</taxon>
        <taxon>Panicoideae</taxon>
        <taxon>Andropogonodae</taxon>
        <taxon>Paspaleae</taxon>
        <taxon>Paspalinae</taxon>
        <taxon>Paspalum</taxon>
    </lineage>
</organism>
<proteinExistence type="predicted"/>
<evidence type="ECO:0000313" key="5">
    <source>
        <dbReference type="EMBL" id="WVZ90294.1"/>
    </source>
</evidence>
<dbReference type="GO" id="GO:0003676">
    <property type="term" value="F:nucleic acid binding"/>
    <property type="evidence" value="ECO:0007669"/>
    <property type="project" value="InterPro"/>
</dbReference>
<feature type="domain" description="Integrase catalytic" evidence="4">
    <location>
        <begin position="60"/>
        <end position="226"/>
    </location>
</feature>
<dbReference type="InterPro" id="IPR013103">
    <property type="entry name" value="RVT_2"/>
</dbReference>
<feature type="region of interest" description="Disordered" evidence="3">
    <location>
        <begin position="316"/>
        <end position="350"/>
    </location>
</feature>
<name>A0AAQ3UJI4_PASNO</name>
<evidence type="ECO:0000256" key="2">
    <source>
        <dbReference type="ARBA" id="ARBA00022801"/>
    </source>
</evidence>
<dbReference type="InterPro" id="IPR057670">
    <property type="entry name" value="SH3_retrovirus"/>
</dbReference>
<dbReference type="InterPro" id="IPR043502">
    <property type="entry name" value="DNA/RNA_pol_sf"/>
</dbReference>
<evidence type="ECO:0000256" key="3">
    <source>
        <dbReference type="SAM" id="MobiDB-lite"/>
    </source>
</evidence>
<dbReference type="Pfam" id="PF00665">
    <property type="entry name" value="rve"/>
    <property type="match status" value="1"/>
</dbReference>
<dbReference type="InterPro" id="IPR001584">
    <property type="entry name" value="Integrase_cat-core"/>
</dbReference>
<dbReference type="GO" id="GO:0016787">
    <property type="term" value="F:hydrolase activity"/>
    <property type="evidence" value="ECO:0007669"/>
    <property type="project" value="UniProtKB-KW"/>
</dbReference>